<dbReference type="AlphaFoldDB" id="A0A8D7AI43"/>
<protein>
    <submittedName>
        <fullName evidence="1">(wild Malaysian banana) hypothetical protein</fullName>
    </submittedName>
</protein>
<dbReference type="EMBL" id="HG996468">
    <property type="protein sequence ID" value="CAG1849650.1"/>
    <property type="molecule type" value="Genomic_DNA"/>
</dbReference>
<proteinExistence type="predicted"/>
<evidence type="ECO:0000313" key="1">
    <source>
        <dbReference type="EMBL" id="CAG1849650.1"/>
    </source>
</evidence>
<reference evidence="1" key="1">
    <citation type="submission" date="2021-03" db="EMBL/GenBank/DDBJ databases">
        <authorList>
            <consortium name="Genoscope - CEA"/>
            <person name="William W."/>
        </authorList>
    </citation>
    <scope>NUCLEOTIDE SEQUENCE</scope>
    <source>
        <strain evidence="1">Doubled-haploid Pahang</strain>
    </source>
</reference>
<name>A0A8D7AI43_MUSAM</name>
<organism evidence="1">
    <name type="scientific">Musa acuminata subsp. malaccensis</name>
    <name type="common">Wild banana</name>
    <name type="synonym">Musa malaccensis</name>
    <dbReference type="NCBI Taxonomy" id="214687"/>
    <lineage>
        <taxon>Eukaryota</taxon>
        <taxon>Viridiplantae</taxon>
        <taxon>Streptophyta</taxon>
        <taxon>Embryophyta</taxon>
        <taxon>Tracheophyta</taxon>
        <taxon>Spermatophyta</taxon>
        <taxon>Magnoliopsida</taxon>
        <taxon>Liliopsida</taxon>
        <taxon>Zingiberales</taxon>
        <taxon>Musaceae</taxon>
        <taxon>Musa</taxon>
    </lineage>
</organism>
<sequence>MARSISVSFKLIMFHFFLGERGSNNSQSWSSWIRSSI</sequence>
<accession>A0A8D7AI43</accession>
<gene>
    <name evidence="1" type="ORF">GSMUA_212360.1</name>
</gene>